<dbReference type="InterPro" id="IPR023673">
    <property type="entry name" value="Ribosomal_uL1_CS"/>
</dbReference>
<dbReference type="Pfam" id="PF00687">
    <property type="entry name" value="Ribosomal_L1"/>
    <property type="match status" value="1"/>
</dbReference>
<evidence type="ECO:0000313" key="12">
    <source>
        <dbReference type="Proteomes" id="UP001476807"/>
    </source>
</evidence>
<evidence type="ECO:0000256" key="4">
    <source>
        <dbReference type="ARBA" id="ARBA00022845"/>
    </source>
</evidence>
<comment type="function">
    <text evidence="9">Binds directly to 23S rRNA. The L1 stalk is quite mobile in the ribosome, and is involved in E site tRNA release.</text>
</comment>
<evidence type="ECO:0000256" key="1">
    <source>
        <dbReference type="ARBA" id="ARBA00010531"/>
    </source>
</evidence>
<comment type="caution">
    <text evidence="11">The sequence shown here is derived from an EMBL/GenBank/DDBJ whole genome shotgun (WGS) entry which is preliminary data.</text>
</comment>
<dbReference type="CDD" id="cd00403">
    <property type="entry name" value="Ribosomal_L1"/>
    <property type="match status" value="1"/>
</dbReference>
<comment type="similarity">
    <text evidence="1 9 10">Belongs to the universal ribosomal protein uL1 family.</text>
</comment>
<dbReference type="InterPro" id="IPR002143">
    <property type="entry name" value="Ribosomal_uL1"/>
</dbReference>
<keyword evidence="3 9" id="KW-0699">rRNA-binding</keyword>
<gene>
    <name evidence="9 11" type="primary">rplA</name>
    <name evidence="11" type="ORF">ABS362_13700</name>
</gene>
<organism evidence="11 12">
    <name type="scientific">Pontibacter populi</name>
    <dbReference type="NCBI Taxonomy" id="890055"/>
    <lineage>
        <taxon>Bacteria</taxon>
        <taxon>Pseudomonadati</taxon>
        <taxon>Bacteroidota</taxon>
        <taxon>Cytophagia</taxon>
        <taxon>Cytophagales</taxon>
        <taxon>Hymenobacteraceae</taxon>
        <taxon>Pontibacter</taxon>
    </lineage>
</organism>
<comment type="function">
    <text evidence="9">Protein L1 is also a translational repressor protein, it controls the translation of the L11 operon by binding to its mRNA.</text>
</comment>
<evidence type="ECO:0000256" key="2">
    <source>
        <dbReference type="ARBA" id="ARBA00022491"/>
    </source>
</evidence>
<evidence type="ECO:0000256" key="9">
    <source>
        <dbReference type="HAMAP-Rule" id="MF_01318"/>
    </source>
</evidence>
<dbReference type="InterPro" id="IPR023674">
    <property type="entry name" value="Ribosomal_uL1-like"/>
</dbReference>
<comment type="subunit">
    <text evidence="9">Part of the 50S ribosomal subunit.</text>
</comment>
<keyword evidence="7 9" id="KW-0687">Ribonucleoprotein</keyword>
<evidence type="ECO:0000256" key="7">
    <source>
        <dbReference type="ARBA" id="ARBA00023274"/>
    </source>
</evidence>
<evidence type="ECO:0000256" key="10">
    <source>
        <dbReference type="RuleBase" id="RU000659"/>
    </source>
</evidence>
<dbReference type="Gene3D" id="3.30.190.20">
    <property type="match status" value="1"/>
</dbReference>
<dbReference type="SUPFAM" id="SSF56808">
    <property type="entry name" value="Ribosomal protein L1"/>
    <property type="match status" value="1"/>
</dbReference>
<dbReference type="PROSITE" id="PS01199">
    <property type="entry name" value="RIBOSOMAL_L1"/>
    <property type="match status" value="1"/>
</dbReference>
<evidence type="ECO:0000256" key="5">
    <source>
        <dbReference type="ARBA" id="ARBA00022884"/>
    </source>
</evidence>
<evidence type="ECO:0000256" key="6">
    <source>
        <dbReference type="ARBA" id="ARBA00022980"/>
    </source>
</evidence>
<sequence length="230" mass="24602">MAKISKNRKAALAKADLTKEYSLTDAASVVKDITFTKFDASVDIDVRLGVDPRKADQMVRGIVTLPHGTGKEVRVLALVTPDKEQEAKDAGADFVGLDDYIQKIEKGWTDIDVIITMPAVMAKVGRLGRILGPRNLMPNPKSGTVTQDVAKAVKEVKAGKIDFKVDKTGIIHTSVGKVSFSPEQIAANAAEVIATLNRLKPSSAKGTYIKSITLSSTMSPAVIVDKNATI</sequence>
<keyword evidence="6 9" id="KW-0689">Ribosomal protein</keyword>
<keyword evidence="2 9" id="KW-0678">Repressor</keyword>
<keyword evidence="5 9" id="KW-0694">RNA-binding</keyword>
<dbReference type="InterPro" id="IPR016095">
    <property type="entry name" value="Ribosomal_uL1_3-a/b-sand"/>
</dbReference>
<accession>A0ABV1RX50</accession>
<dbReference type="HAMAP" id="MF_01318_B">
    <property type="entry name" value="Ribosomal_uL1_B"/>
    <property type="match status" value="1"/>
</dbReference>
<protein>
    <recommendedName>
        <fullName evidence="8 9">Large ribosomal subunit protein uL1</fullName>
    </recommendedName>
</protein>
<name>A0ABV1RX50_9BACT</name>
<keyword evidence="4 9" id="KW-0810">Translation regulation</keyword>
<dbReference type="InterPro" id="IPR028364">
    <property type="entry name" value="Ribosomal_uL1/biogenesis"/>
</dbReference>
<evidence type="ECO:0000256" key="8">
    <source>
        <dbReference type="ARBA" id="ARBA00035241"/>
    </source>
</evidence>
<keyword evidence="12" id="KW-1185">Reference proteome</keyword>
<keyword evidence="9" id="KW-0820">tRNA-binding</keyword>
<evidence type="ECO:0000256" key="3">
    <source>
        <dbReference type="ARBA" id="ARBA00022730"/>
    </source>
</evidence>
<dbReference type="PANTHER" id="PTHR36427:SF3">
    <property type="entry name" value="LARGE RIBOSOMAL SUBUNIT PROTEIN UL1M"/>
    <property type="match status" value="1"/>
</dbReference>
<dbReference type="InterPro" id="IPR005878">
    <property type="entry name" value="Ribosom_uL1_bac-type"/>
</dbReference>
<dbReference type="PANTHER" id="PTHR36427">
    <property type="entry name" value="54S RIBOSOMAL PROTEIN L1, MITOCHONDRIAL"/>
    <property type="match status" value="1"/>
</dbReference>
<dbReference type="EMBL" id="JBEOKT010000012">
    <property type="protein sequence ID" value="MER2998607.1"/>
    <property type="molecule type" value="Genomic_DNA"/>
</dbReference>
<proteinExistence type="inferred from homology"/>
<reference evidence="11 12" key="1">
    <citation type="submission" date="2024-06" db="EMBL/GenBank/DDBJ databases">
        <title>Pontibacter populi HYL7-15.</title>
        <authorList>
            <person name="Kim M.K."/>
        </authorList>
    </citation>
    <scope>NUCLEOTIDE SEQUENCE [LARGE SCALE GENOMIC DNA]</scope>
    <source>
        <strain evidence="11 12">HYL7-15</strain>
    </source>
</reference>
<evidence type="ECO:0000313" key="11">
    <source>
        <dbReference type="EMBL" id="MER2998607.1"/>
    </source>
</evidence>
<dbReference type="NCBIfam" id="TIGR01169">
    <property type="entry name" value="rplA_bact"/>
    <property type="match status" value="1"/>
</dbReference>
<dbReference type="RefSeq" id="WP_162427723.1">
    <property type="nucleotide sequence ID" value="NZ_JBEOKT010000012.1"/>
</dbReference>
<dbReference type="GO" id="GO:0005840">
    <property type="term" value="C:ribosome"/>
    <property type="evidence" value="ECO:0007669"/>
    <property type="project" value="UniProtKB-KW"/>
</dbReference>
<dbReference type="Gene3D" id="3.40.50.790">
    <property type="match status" value="1"/>
</dbReference>
<dbReference type="PIRSF" id="PIRSF002155">
    <property type="entry name" value="Ribosomal_L1"/>
    <property type="match status" value="1"/>
</dbReference>
<dbReference type="Proteomes" id="UP001476807">
    <property type="component" value="Unassembled WGS sequence"/>
</dbReference>